<dbReference type="PRINTS" id="PR01009">
    <property type="entry name" value="FLGMRINGFLIF"/>
</dbReference>
<dbReference type="InterPro" id="IPR013556">
    <property type="entry name" value="Flag_M-ring_C"/>
</dbReference>
<keyword evidence="14" id="KW-0969">Cilium</keyword>
<dbReference type="GO" id="GO:0005886">
    <property type="term" value="C:plasma membrane"/>
    <property type="evidence" value="ECO:0007669"/>
    <property type="project" value="UniProtKB-SubCell"/>
</dbReference>
<keyword evidence="14" id="KW-0966">Cell projection</keyword>
<dbReference type="RefSeq" id="WP_132951353.1">
    <property type="nucleotide sequence ID" value="NZ_SLXU01000006.1"/>
</dbReference>
<comment type="similarity">
    <text evidence="3 9">Belongs to the FliF family.</text>
</comment>
<feature type="transmembrane region" description="Helical" evidence="11">
    <location>
        <begin position="423"/>
        <end position="442"/>
    </location>
</feature>
<evidence type="ECO:0000313" key="14">
    <source>
        <dbReference type="EMBL" id="TCP61176.1"/>
    </source>
</evidence>
<comment type="subcellular location">
    <subcellularLocation>
        <location evidence="1 9">Bacterial flagellum basal body</location>
    </subcellularLocation>
    <subcellularLocation>
        <location evidence="2">Cell membrane</location>
        <topology evidence="2">Multi-pass membrane protein</topology>
    </subcellularLocation>
</comment>
<feature type="transmembrane region" description="Helical" evidence="11">
    <location>
        <begin position="17"/>
        <end position="34"/>
    </location>
</feature>
<dbReference type="PIRSF" id="PIRSF004862">
    <property type="entry name" value="FliF"/>
    <property type="match status" value="1"/>
</dbReference>
<keyword evidence="14" id="KW-0282">Flagellum</keyword>
<dbReference type="OrthoDB" id="9807026at2"/>
<keyword evidence="6 11" id="KW-1133">Transmembrane helix</keyword>
<feature type="region of interest" description="Disordered" evidence="10">
    <location>
        <begin position="277"/>
        <end position="316"/>
    </location>
</feature>
<dbReference type="Gene3D" id="3.30.300.30">
    <property type="match status" value="1"/>
</dbReference>
<dbReference type="EMBL" id="SLXU01000006">
    <property type="protein sequence ID" value="TCP61176.1"/>
    <property type="molecule type" value="Genomic_DNA"/>
</dbReference>
<accession>A0A4V2SW59</accession>
<sequence>MQQVIAVWNGLTHRQKVIVAITTVVVFAAVLGLSRMAGSPRLALLYSGLDPAAAGEILRALDQGGIAYEVRGSAIYADARQRDGLRLTLASEGLPANGPAGYELLDGLSGFATTSQMFDAAYWRAKEGELARTILANPAYRAARVHIATPSSRPFARDIAPSAAVTVRAAGSGIAPRQARALRYLVASSVAGLAPEDVSVIDGDRGTVIADDTAQGVLADSREAALKARLERILTARLGPGRAVVEISIETETETESIRERRVDPEARVAISAETEERATTANDTGGGAVTVASNLPDGDAGTARSSQQRETETRERVNYDISETEREILRLPGAIRRLSIAVLVGGTTEQGPDGTPIWAPLPEEALSDLRDLIASAVGYDEARGDVITLKSMPLEAPAEDGTGPRTAWFEPLRLDPMTMIQLAILAIVAMVLGLFVIRPILSGSHRLPPGLPAPTGPAGAQAWLSGEIDPVDSGHPDDTDGLAVASLPAPGEDPVARLREAITERREESMAILRSWMEDTAERA</sequence>
<dbReference type="InterPro" id="IPR000067">
    <property type="entry name" value="FlgMring_FliF"/>
</dbReference>
<dbReference type="AlphaFoldDB" id="A0A4V2SW59"/>
<dbReference type="InterPro" id="IPR006182">
    <property type="entry name" value="FliF_N_dom"/>
</dbReference>
<keyword evidence="8 9" id="KW-0975">Bacterial flagellum</keyword>
<gene>
    <name evidence="14" type="ORF">EV663_106124</name>
</gene>
<dbReference type="Pfam" id="PF01514">
    <property type="entry name" value="YscJ_FliF"/>
    <property type="match status" value="1"/>
</dbReference>
<keyword evidence="7 11" id="KW-0472">Membrane</keyword>
<evidence type="ECO:0000256" key="10">
    <source>
        <dbReference type="SAM" id="MobiDB-lite"/>
    </source>
</evidence>
<evidence type="ECO:0000256" key="7">
    <source>
        <dbReference type="ARBA" id="ARBA00023136"/>
    </source>
</evidence>
<evidence type="ECO:0000256" key="6">
    <source>
        <dbReference type="ARBA" id="ARBA00022989"/>
    </source>
</evidence>
<evidence type="ECO:0000256" key="4">
    <source>
        <dbReference type="ARBA" id="ARBA00022475"/>
    </source>
</evidence>
<evidence type="ECO:0000256" key="1">
    <source>
        <dbReference type="ARBA" id="ARBA00004117"/>
    </source>
</evidence>
<evidence type="ECO:0000259" key="13">
    <source>
        <dbReference type="Pfam" id="PF08345"/>
    </source>
</evidence>
<comment type="caution">
    <text evidence="14">The sequence shown here is derived from an EMBL/GenBank/DDBJ whole genome shotgun (WGS) entry which is preliminary data.</text>
</comment>
<dbReference type="InterPro" id="IPR043427">
    <property type="entry name" value="YscJ/FliF"/>
</dbReference>
<keyword evidence="4" id="KW-1003">Cell membrane</keyword>
<reference evidence="14 15" key="1">
    <citation type="submission" date="2019-03" db="EMBL/GenBank/DDBJ databases">
        <title>Genomic Encyclopedia of Type Strains, Phase IV (KMG-IV): sequencing the most valuable type-strain genomes for metagenomic binning, comparative biology and taxonomic classification.</title>
        <authorList>
            <person name="Goeker M."/>
        </authorList>
    </citation>
    <scope>NUCLEOTIDE SEQUENCE [LARGE SCALE GENOMIC DNA]</scope>
    <source>
        <strain evidence="14 15">DSM 24766</strain>
    </source>
</reference>
<keyword evidence="5 11" id="KW-0812">Transmembrane</keyword>
<protein>
    <recommendedName>
        <fullName evidence="9">Flagellar M-ring protein</fullName>
    </recommendedName>
</protein>
<evidence type="ECO:0000313" key="15">
    <source>
        <dbReference type="Proteomes" id="UP000295050"/>
    </source>
</evidence>
<organism evidence="14 15">
    <name type="scientific">Rhodovulum bhavnagarense</name>
    <dbReference type="NCBI Taxonomy" id="992286"/>
    <lineage>
        <taxon>Bacteria</taxon>
        <taxon>Pseudomonadati</taxon>
        <taxon>Pseudomonadota</taxon>
        <taxon>Alphaproteobacteria</taxon>
        <taxon>Rhodobacterales</taxon>
        <taxon>Paracoccaceae</taxon>
        <taxon>Rhodovulum</taxon>
    </lineage>
</organism>
<name>A0A4V2SW59_9RHOB</name>
<keyword evidence="15" id="KW-1185">Reference proteome</keyword>
<dbReference type="Proteomes" id="UP000295050">
    <property type="component" value="Unassembled WGS sequence"/>
</dbReference>
<dbReference type="GO" id="GO:0003774">
    <property type="term" value="F:cytoskeletal motor activity"/>
    <property type="evidence" value="ECO:0007669"/>
    <property type="project" value="InterPro"/>
</dbReference>
<dbReference type="PANTHER" id="PTHR30046:SF0">
    <property type="entry name" value="FLAGELLAR M-RING PROTEIN"/>
    <property type="match status" value="1"/>
</dbReference>
<evidence type="ECO:0000256" key="5">
    <source>
        <dbReference type="ARBA" id="ARBA00022692"/>
    </source>
</evidence>
<dbReference type="GO" id="GO:0071973">
    <property type="term" value="P:bacterial-type flagellum-dependent cell motility"/>
    <property type="evidence" value="ECO:0007669"/>
    <property type="project" value="InterPro"/>
</dbReference>
<evidence type="ECO:0000256" key="11">
    <source>
        <dbReference type="SAM" id="Phobius"/>
    </source>
</evidence>
<dbReference type="PANTHER" id="PTHR30046">
    <property type="entry name" value="FLAGELLAR M-RING PROTEIN"/>
    <property type="match status" value="1"/>
</dbReference>
<dbReference type="Pfam" id="PF08345">
    <property type="entry name" value="YscJ_FliF_C"/>
    <property type="match status" value="1"/>
</dbReference>
<dbReference type="InterPro" id="IPR045851">
    <property type="entry name" value="AMP-bd_C_sf"/>
</dbReference>
<feature type="domain" description="Flagellar M-ring N-terminal" evidence="12">
    <location>
        <begin position="39"/>
        <end position="204"/>
    </location>
</feature>
<feature type="region of interest" description="Disordered" evidence="10">
    <location>
        <begin position="453"/>
        <end position="491"/>
    </location>
</feature>
<evidence type="ECO:0000256" key="2">
    <source>
        <dbReference type="ARBA" id="ARBA00004651"/>
    </source>
</evidence>
<evidence type="ECO:0000259" key="12">
    <source>
        <dbReference type="Pfam" id="PF01514"/>
    </source>
</evidence>
<evidence type="ECO:0000256" key="8">
    <source>
        <dbReference type="ARBA" id="ARBA00023143"/>
    </source>
</evidence>
<feature type="domain" description="Flagellar M-ring C-terminal" evidence="13">
    <location>
        <begin position="234"/>
        <end position="394"/>
    </location>
</feature>
<evidence type="ECO:0000256" key="3">
    <source>
        <dbReference type="ARBA" id="ARBA00007971"/>
    </source>
</evidence>
<proteinExistence type="inferred from homology"/>
<evidence type="ECO:0000256" key="9">
    <source>
        <dbReference type="PIRNR" id="PIRNR004862"/>
    </source>
</evidence>
<comment type="function">
    <text evidence="9">The M ring may be actively involved in energy transduction.</text>
</comment>
<dbReference type="GO" id="GO:0009431">
    <property type="term" value="C:bacterial-type flagellum basal body, MS ring"/>
    <property type="evidence" value="ECO:0007669"/>
    <property type="project" value="InterPro"/>
</dbReference>
<dbReference type="NCBIfam" id="TIGR00206">
    <property type="entry name" value="fliF"/>
    <property type="match status" value="1"/>
</dbReference>